<dbReference type="InterPro" id="IPR010328">
    <property type="entry name" value="DUF928"/>
</dbReference>
<evidence type="ECO:0000313" key="3">
    <source>
        <dbReference type="Proteomes" id="UP000031532"/>
    </source>
</evidence>
<sequence>MLVLSQGDRSVSIFNQQQIDGSSRGRPGRREGTGSRGDCPVANIPLTALVPANNSGLAVEENPTFWFYVPAISQKTVWGEFSLQNEQNQNVDRITFSLPNKSGIINVKSPSTKPLEIDKTYYWYFKLYCDRQKLSAPVFVYGRVRRVAPSPNLKNSLKAAIAPLDRVTLYAQNGIWYSALTELAQLRQTQPQNITLDRHWTDILSDVGLEKLSKEPILKVVSRKS</sequence>
<comment type="caution">
    <text evidence="2">The sequence shown here is derived from an EMBL/GenBank/DDBJ whole genome shotgun (WGS) entry which is preliminary data.</text>
</comment>
<dbReference type="Pfam" id="PF06051">
    <property type="entry name" value="DUF928"/>
    <property type="match status" value="1"/>
</dbReference>
<reference evidence="2 3" key="1">
    <citation type="journal article" date="2015" name="Genome Announc.">
        <title>Draft Genome Sequence of the Terrestrial Cyanobacterium Scytonema millei VB511283, Isolated from Eastern India.</title>
        <authorList>
            <person name="Sen D."/>
            <person name="Chandrababunaidu M.M."/>
            <person name="Singh D."/>
            <person name="Sanghi N."/>
            <person name="Ghorai A."/>
            <person name="Mishra G.P."/>
            <person name="Madduluri M."/>
            <person name="Adhikary S.P."/>
            <person name="Tripathy S."/>
        </authorList>
    </citation>
    <scope>NUCLEOTIDE SEQUENCE [LARGE SCALE GENOMIC DNA]</scope>
    <source>
        <strain evidence="2 3">VB511283</strain>
    </source>
</reference>
<feature type="region of interest" description="Disordered" evidence="1">
    <location>
        <begin position="14"/>
        <end position="38"/>
    </location>
</feature>
<evidence type="ECO:0000256" key="1">
    <source>
        <dbReference type="SAM" id="MobiDB-lite"/>
    </source>
</evidence>
<keyword evidence="3" id="KW-1185">Reference proteome</keyword>
<protein>
    <submittedName>
        <fullName evidence="2">DUF928 domain-containing protein</fullName>
    </submittedName>
</protein>
<proteinExistence type="predicted"/>
<accession>A0A9X5I5K1</accession>
<organism evidence="2 3">
    <name type="scientific">Scytonema millei VB511283</name>
    <dbReference type="NCBI Taxonomy" id="1245923"/>
    <lineage>
        <taxon>Bacteria</taxon>
        <taxon>Bacillati</taxon>
        <taxon>Cyanobacteriota</taxon>
        <taxon>Cyanophyceae</taxon>
        <taxon>Nostocales</taxon>
        <taxon>Scytonemataceae</taxon>
        <taxon>Scytonema</taxon>
    </lineage>
</organism>
<dbReference type="AlphaFoldDB" id="A0A9X5I5K1"/>
<dbReference type="OrthoDB" id="536034at2"/>
<gene>
    <name evidence="2" type="ORF">QH73_0015880</name>
</gene>
<evidence type="ECO:0000313" key="2">
    <source>
        <dbReference type="EMBL" id="NHC36105.1"/>
    </source>
</evidence>
<dbReference type="Proteomes" id="UP000031532">
    <property type="component" value="Unassembled WGS sequence"/>
</dbReference>
<name>A0A9X5I5K1_9CYAN</name>
<dbReference type="EMBL" id="JTJC03000004">
    <property type="protein sequence ID" value="NHC36105.1"/>
    <property type="molecule type" value="Genomic_DNA"/>
</dbReference>